<keyword evidence="5" id="KW-1185">Reference proteome</keyword>
<evidence type="ECO:0000313" key="5">
    <source>
        <dbReference type="Proteomes" id="UP001060919"/>
    </source>
</evidence>
<feature type="domain" description="HTH cro/C1-type" evidence="2">
    <location>
        <begin position="6"/>
        <end position="61"/>
    </location>
</feature>
<name>A0A915YHF7_9BACT</name>
<evidence type="ECO:0000256" key="1">
    <source>
        <dbReference type="SAM" id="Coils"/>
    </source>
</evidence>
<dbReference type="KEGG" id="aup:AsAng_0037510"/>
<dbReference type="InterPro" id="IPR001387">
    <property type="entry name" value="Cro/C1-type_HTH"/>
</dbReference>
<evidence type="ECO:0000259" key="2">
    <source>
        <dbReference type="SMART" id="SM00530"/>
    </source>
</evidence>
<organism evidence="4 5">
    <name type="scientific">Aureispira anguillae</name>
    <dbReference type="NCBI Taxonomy" id="2864201"/>
    <lineage>
        <taxon>Bacteria</taxon>
        <taxon>Pseudomonadati</taxon>
        <taxon>Bacteroidota</taxon>
        <taxon>Saprospiria</taxon>
        <taxon>Saprospirales</taxon>
        <taxon>Saprospiraceae</taxon>
        <taxon>Aureispira</taxon>
    </lineage>
</organism>
<dbReference type="EMBL" id="AP026867">
    <property type="protein sequence ID" value="BDS13023.1"/>
    <property type="molecule type" value="Genomic_DNA"/>
</dbReference>
<dbReference type="EMBL" id="AP026867">
    <property type="protein sequence ID" value="BDS13087.1"/>
    <property type="molecule type" value="Genomic_DNA"/>
</dbReference>
<accession>A0A915YHF7</accession>
<dbReference type="GO" id="GO:0003677">
    <property type="term" value="F:DNA binding"/>
    <property type="evidence" value="ECO:0007669"/>
    <property type="project" value="InterPro"/>
</dbReference>
<reference evidence="4" key="1">
    <citation type="submission" date="2022-09" db="EMBL/GenBank/DDBJ databases">
        <title>Aureispira anguillicida sp. nov., isolated from Leptocephalus of Japanese eel Anguilla japonica.</title>
        <authorList>
            <person name="Yuasa K."/>
            <person name="Mekata T."/>
            <person name="Ikunari K."/>
        </authorList>
    </citation>
    <scope>NUCLEOTIDE SEQUENCE</scope>
    <source>
        <strain evidence="4">EL160426</strain>
    </source>
</reference>
<dbReference type="KEGG" id="aup:AsAng_0038150"/>
<keyword evidence="1" id="KW-0175">Coiled coil</keyword>
<evidence type="ECO:0000313" key="3">
    <source>
        <dbReference type="EMBL" id="BDS13023.1"/>
    </source>
</evidence>
<feature type="coiled-coil region" evidence="1">
    <location>
        <begin position="102"/>
        <end position="136"/>
    </location>
</feature>
<dbReference type="Proteomes" id="UP001060919">
    <property type="component" value="Chromosome"/>
</dbReference>
<dbReference type="AlphaFoldDB" id="A0A915YHF7"/>
<dbReference type="InterPro" id="IPR010982">
    <property type="entry name" value="Lambda_DNA-bd_dom_sf"/>
</dbReference>
<dbReference type="CDD" id="cd00093">
    <property type="entry name" value="HTH_XRE"/>
    <property type="match status" value="1"/>
</dbReference>
<gene>
    <name evidence="3" type="ORF">AsAng_0037510</name>
    <name evidence="4" type="ORF">AsAng_0038150</name>
</gene>
<dbReference type="Pfam" id="PF07022">
    <property type="entry name" value="Phage_CI_repr"/>
    <property type="match status" value="1"/>
</dbReference>
<evidence type="ECO:0000313" key="4">
    <source>
        <dbReference type="EMBL" id="BDS13087.1"/>
    </source>
</evidence>
<dbReference type="SMART" id="SM00530">
    <property type="entry name" value="HTH_XRE"/>
    <property type="match status" value="1"/>
</dbReference>
<dbReference type="GO" id="GO:0045892">
    <property type="term" value="P:negative regulation of DNA-templated transcription"/>
    <property type="evidence" value="ECO:0007669"/>
    <property type="project" value="InterPro"/>
</dbReference>
<sequence length="139" mass="16004">MAINERLKQILFELDKNAKELANELKVTPTTISKTLKGDTLPSSKLLIPLGEKLGISIDWLLFGKRDMFIDGHAQDYHTPINDPNSNKSKSKCINQIDKERIRHLEQQIKLLTLSIEDKNKRIEDKEELIKLLKNSKNN</sequence>
<dbReference type="Gene3D" id="1.10.260.40">
    <property type="entry name" value="lambda repressor-like DNA-binding domains"/>
    <property type="match status" value="1"/>
</dbReference>
<dbReference type="InterPro" id="IPR010744">
    <property type="entry name" value="Phage_CI_N"/>
</dbReference>
<proteinExistence type="predicted"/>
<dbReference type="SUPFAM" id="SSF47413">
    <property type="entry name" value="lambda repressor-like DNA-binding domains"/>
    <property type="match status" value="1"/>
</dbReference>
<protein>
    <submittedName>
        <fullName evidence="4">Helix-turn-helix domain-containing protein</fullName>
    </submittedName>
</protein>
<dbReference type="RefSeq" id="WP_264788351.1">
    <property type="nucleotide sequence ID" value="NZ_AP026867.1"/>
</dbReference>